<keyword evidence="4" id="KW-0479">Metal-binding</keyword>
<keyword evidence="3" id="KW-0949">S-adenosyl-L-methionine</keyword>
<dbReference type="InterPro" id="IPR058240">
    <property type="entry name" value="rSAM_sf"/>
</dbReference>
<dbReference type="Pfam" id="PF04055">
    <property type="entry name" value="Radical_SAM"/>
    <property type="match status" value="1"/>
</dbReference>
<reference evidence="9 10" key="1">
    <citation type="submission" date="2024-07" db="EMBL/GenBank/DDBJ databases">
        <title>Active virus-host system and metabolic interactions in a Lokiarchaeon culture.</title>
        <authorList>
            <person name="Ponce Toledo R.I."/>
            <person name="Rodrigues Oliveira T."/>
            <person name="Schleper C."/>
        </authorList>
    </citation>
    <scope>NUCLEOTIDE SEQUENCE [LARGE SCALE GENOMIC DNA]</scope>
    <source>
        <strain evidence="9 10">B35</strain>
    </source>
</reference>
<dbReference type="NCBIfam" id="TIGR04085">
    <property type="entry name" value="rSAM_more_4Fe4S"/>
    <property type="match status" value="1"/>
</dbReference>
<gene>
    <name evidence="9" type="ORF">AB2Z07_02045</name>
</gene>
<evidence type="ECO:0000259" key="8">
    <source>
        <dbReference type="PROSITE" id="PS51918"/>
    </source>
</evidence>
<dbReference type="EMBL" id="JBFSOO010000001">
    <property type="protein sequence ID" value="MEZ6852323.1"/>
    <property type="molecule type" value="Genomic_DNA"/>
</dbReference>
<dbReference type="Proteomes" id="UP001568358">
    <property type="component" value="Unassembled WGS sequence"/>
</dbReference>
<feature type="domain" description="Radical SAM core" evidence="8">
    <location>
        <begin position="138"/>
        <end position="352"/>
    </location>
</feature>
<dbReference type="InterPro" id="IPR023885">
    <property type="entry name" value="4Fe4S-binding_SPASM_dom"/>
</dbReference>
<keyword evidence="10" id="KW-1185">Reference proteome</keyword>
<dbReference type="SFLD" id="SFLDG01387">
    <property type="entry name" value="BtrN-like_SPASM_domain_contain"/>
    <property type="match status" value="1"/>
</dbReference>
<dbReference type="PROSITE" id="PS51918">
    <property type="entry name" value="RADICAL_SAM"/>
    <property type="match status" value="1"/>
</dbReference>
<dbReference type="SMART" id="SM00729">
    <property type="entry name" value="Elp3"/>
    <property type="match status" value="1"/>
</dbReference>
<accession>A0ABV4JNJ7</accession>
<comment type="caution">
    <text evidence="9">The sequence shown here is derived from an EMBL/GenBank/DDBJ whole genome shotgun (WGS) entry which is preliminary data.</text>
</comment>
<evidence type="ECO:0000256" key="2">
    <source>
        <dbReference type="ARBA" id="ARBA00022485"/>
    </source>
</evidence>
<dbReference type="InterPro" id="IPR034391">
    <property type="entry name" value="AdoMet-like_SPASM_containing"/>
</dbReference>
<dbReference type="InterPro" id="IPR007197">
    <property type="entry name" value="rSAM"/>
</dbReference>
<evidence type="ECO:0000256" key="4">
    <source>
        <dbReference type="ARBA" id="ARBA00022723"/>
    </source>
</evidence>
<dbReference type="PANTHER" id="PTHR11228">
    <property type="entry name" value="RADICAL SAM DOMAIN PROTEIN"/>
    <property type="match status" value="1"/>
</dbReference>
<dbReference type="SFLD" id="SFLDS00029">
    <property type="entry name" value="Radical_SAM"/>
    <property type="match status" value="2"/>
</dbReference>
<dbReference type="SUPFAM" id="SSF102114">
    <property type="entry name" value="Radical SAM enzymes"/>
    <property type="match status" value="1"/>
</dbReference>
<evidence type="ECO:0000256" key="5">
    <source>
        <dbReference type="ARBA" id="ARBA00023002"/>
    </source>
</evidence>
<proteinExistence type="predicted"/>
<dbReference type="Pfam" id="PF13186">
    <property type="entry name" value="SPASM"/>
    <property type="match status" value="1"/>
</dbReference>
<keyword evidence="5" id="KW-0560">Oxidoreductase</keyword>
<evidence type="ECO:0000256" key="6">
    <source>
        <dbReference type="ARBA" id="ARBA00023004"/>
    </source>
</evidence>
<sequence>MSDSRYRLFLWLEIIKLPRFAVEEPERGALRTMFLSEYKEFKYHEMSSVLIDHQSWETRFLSPLDSFVLGLFVKGLTREQIVLFVATFYQKSKQEAFKIVNVLLKPDMVPPPVTNIPDTMNNLFANFIRQLKEKPTPLPYPAAAYIVLTKKCNFRCRYCFFDLDKDQNKELDTNVVLQAVTTLSNMGTSFIYLSGGEPFVHPSFMDIVEMILQKGMTPAFSTNGCFLTADRIAKLSSLGVKSIQVSLDTHNEDMHHYLTNSKNTFSKIIEAIKVLVEKKIFVTTKTVITSVNRTHITPLVEMLTKLGVNRIGIAIEAKGEYTRDHDSELFSPEELGAITLDVERAQKKYGKDRVIFGDMDARWHKTDDIVACGNVYCSCVVHANGDVGLCEKIQHIQDFTFGNIYDNDIDTIWRGTNHLKLVKTVENKTKACAECAACPEYESCGTGCFNLSKIAYDDFFAKDPRCVFKK</sequence>
<organism evidence="9 10">
    <name type="scientific">Halodesulfovibrio aestuarii</name>
    <dbReference type="NCBI Taxonomy" id="126333"/>
    <lineage>
        <taxon>Bacteria</taxon>
        <taxon>Pseudomonadati</taxon>
        <taxon>Thermodesulfobacteriota</taxon>
        <taxon>Desulfovibrionia</taxon>
        <taxon>Desulfovibrionales</taxon>
        <taxon>Desulfovibrionaceae</taxon>
        <taxon>Halodesulfovibrio</taxon>
    </lineage>
</organism>
<evidence type="ECO:0000313" key="9">
    <source>
        <dbReference type="EMBL" id="MEZ6852323.1"/>
    </source>
</evidence>
<dbReference type="CDD" id="cd21109">
    <property type="entry name" value="SPASM"/>
    <property type="match status" value="1"/>
</dbReference>
<dbReference type="InterPro" id="IPR050377">
    <property type="entry name" value="Radical_SAM_PqqE_MftC-like"/>
</dbReference>
<dbReference type="SFLD" id="SFLDG01386">
    <property type="entry name" value="main_SPASM_domain-containing"/>
    <property type="match status" value="1"/>
</dbReference>
<keyword evidence="6" id="KW-0408">Iron</keyword>
<comment type="cofactor">
    <cofactor evidence="1">
        <name>[4Fe-4S] cluster</name>
        <dbReference type="ChEBI" id="CHEBI:49883"/>
    </cofactor>
</comment>
<keyword evidence="2" id="KW-0004">4Fe-4S</keyword>
<name>A0ABV4JNJ7_9BACT</name>
<evidence type="ECO:0000256" key="3">
    <source>
        <dbReference type="ARBA" id="ARBA00022691"/>
    </source>
</evidence>
<dbReference type="PROSITE" id="PS01305">
    <property type="entry name" value="MOAA_NIFB_PQQE"/>
    <property type="match status" value="1"/>
</dbReference>
<keyword evidence="7" id="KW-0411">Iron-sulfur</keyword>
<evidence type="ECO:0000256" key="1">
    <source>
        <dbReference type="ARBA" id="ARBA00001966"/>
    </source>
</evidence>
<dbReference type="InterPro" id="IPR006638">
    <property type="entry name" value="Elp3/MiaA/NifB-like_rSAM"/>
</dbReference>
<evidence type="ECO:0000313" key="10">
    <source>
        <dbReference type="Proteomes" id="UP001568358"/>
    </source>
</evidence>
<dbReference type="InterPro" id="IPR013785">
    <property type="entry name" value="Aldolase_TIM"/>
</dbReference>
<protein>
    <submittedName>
        <fullName evidence="9">Radical SAM protein</fullName>
    </submittedName>
</protein>
<dbReference type="InterPro" id="IPR000385">
    <property type="entry name" value="MoaA_NifB_PqqE_Fe-S-bd_CS"/>
</dbReference>
<dbReference type="SFLD" id="SFLDG01067">
    <property type="entry name" value="SPASM/twitch_domain_containing"/>
    <property type="match status" value="2"/>
</dbReference>
<dbReference type="PANTHER" id="PTHR11228:SF7">
    <property type="entry name" value="PQQA PEPTIDE CYCLASE"/>
    <property type="match status" value="1"/>
</dbReference>
<dbReference type="CDD" id="cd01335">
    <property type="entry name" value="Radical_SAM"/>
    <property type="match status" value="1"/>
</dbReference>
<dbReference type="Gene3D" id="3.20.20.70">
    <property type="entry name" value="Aldolase class I"/>
    <property type="match status" value="1"/>
</dbReference>
<dbReference type="RefSeq" id="WP_371149870.1">
    <property type="nucleotide sequence ID" value="NZ_JBFSOO010000001.1"/>
</dbReference>
<evidence type="ECO:0000256" key="7">
    <source>
        <dbReference type="ARBA" id="ARBA00023014"/>
    </source>
</evidence>